<evidence type="ECO:0000313" key="9">
    <source>
        <dbReference type="EMBL" id="KKI49398.1"/>
    </source>
</evidence>
<proteinExistence type="predicted"/>
<dbReference type="EMBL" id="LAYJ01000133">
    <property type="protein sequence ID" value="KKI49398.1"/>
    <property type="molecule type" value="Genomic_DNA"/>
</dbReference>
<feature type="transmembrane region" description="Helical" evidence="8">
    <location>
        <begin position="134"/>
        <end position="155"/>
    </location>
</feature>
<keyword evidence="6 8" id="KW-1133">Transmembrane helix</keyword>
<dbReference type="OrthoDB" id="9813906at2"/>
<dbReference type="Proteomes" id="UP000034076">
    <property type="component" value="Unassembled WGS sequence"/>
</dbReference>
<dbReference type="GO" id="GO:0005886">
    <property type="term" value="C:plasma membrane"/>
    <property type="evidence" value="ECO:0007669"/>
    <property type="project" value="UniProtKB-SubCell"/>
</dbReference>
<organism evidence="9 10">
    <name type="scientific">Christensenella hongkongensis</name>
    <dbReference type="NCBI Taxonomy" id="270498"/>
    <lineage>
        <taxon>Bacteria</taxon>
        <taxon>Bacillati</taxon>
        <taxon>Bacillota</taxon>
        <taxon>Clostridia</taxon>
        <taxon>Christensenellales</taxon>
        <taxon>Christensenellaceae</taxon>
        <taxon>Christensenella</taxon>
    </lineage>
</organism>
<dbReference type="NCBIfam" id="NF007252">
    <property type="entry name" value="PRK09699.1"/>
    <property type="match status" value="1"/>
</dbReference>
<name>A0A0M2NAX3_9FIRM</name>
<keyword evidence="5 8" id="KW-0812">Transmembrane</keyword>
<dbReference type="PANTHER" id="PTHR32196">
    <property type="entry name" value="ABC TRANSPORTER PERMEASE PROTEIN YPHD-RELATED-RELATED"/>
    <property type="match status" value="1"/>
</dbReference>
<feature type="transmembrane region" description="Helical" evidence="8">
    <location>
        <begin position="281"/>
        <end position="299"/>
    </location>
</feature>
<evidence type="ECO:0000313" key="10">
    <source>
        <dbReference type="Proteomes" id="UP000034076"/>
    </source>
</evidence>
<accession>A0A0M2NAX3</accession>
<comment type="caution">
    <text evidence="9">The sequence shown here is derived from an EMBL/GenBank/DDBJ whole genome shotgun (WGS) entry which is preliminary data.</text>
</comment>
<dbReference type="PATRIC" id="fig|270498.16.peg.3069"/>
<reference evidence="9 10" key="1">
    <citation type="submission" date="2015-04" db="EMBL/GenBank/DDBJ databases">
        <title>Draft genome sequence of bacteremic isolate Catabacter hongkongensis type strain HKU16T.</title>
        <authorList>
            <person name="Lau S.K."/>
            <person name="Teng J.L."/>
            <person name="Huang Y."/>
            <person name="Curreem S.O."/>
            <person name="Tsui S.K."/>
            <person name="Woo P.C."/>
        </authorList>
    </citation>
    <scope>NUCLEOTIDE SEQUENCE [LARGE SCALE GENOMIC DNA]</scope>
    <source>
        <strain evidence="9 10">HKU16</strain>
    </source>
</reference>
<keyword evidence="2" id="KW-0813">Transport</keyword>
<protein>
    <submittedName>
        <fullName evidence="9">D-allose ABC transporter, permease component</fullName>
    </submittedName>
</protein>
<comment type="subcellular location">
    <subcellularLocation>
        <location evidence="1">Cell membrane</location>
        <topology evidence="1">Multi-pass membrane protein</topology>
    </subcellularLocation>
</comment>
<dbReference type="InterPro" id="IPR001851">
    <property type="entry name" value="ABC_transp_permease"/>
</dbReference>
<feature type="transmembrane region" description="Helical" evidence="8">
    <location>
        <begin position="20"/>
        <end position="42"/>
    </location>
</feature>
<dbReference type="PANTHER" id="PTHR32196:SF21">
    <property type="entry name" value="ABC TRANSPORTER PERMEASE PROTEIN YPHD-RELATED"/>
    <property type="match status" value="1"/>
</dbReference>
<dbReference type="STRING" id="270498.CHK_2976"/>
<evidence type="ECO:0000256" key="8">
    <source>
        <dbReference type="SAM" id="Phobius"/>
    </source>
</evidence>
<dbReference type="CDD" id="cd06579">
    <property type="entry name" value="TM_PBP1_transp_AraH_like"/>
    <property type="match status" value="1"/>
</dbReference>
<dbReference type="AlphaFoldDB" id="A0A0M2NAX3"/>
<keyword evidence="4" id="KW-0997">Cell inner membrane</keyword>
<evidence type="ECO:0000256" key="3">
    <source>
        <dbReference type="ARBA" id="ARBA00022475"/>
    </source>
</evidence>
<keyword evidence="10" id="KW-1185">Reference proteome</keyword>
<evidence type="ECO:0000256" key="4">
    <source>
        <dbReference type="ARBA" id="ARBA00022519"/>
    </source>
</evidence>
<feature type="transmembrane region" description="Helical" evidence="8">
    <location>
        <begin position="175"/>
        <end position="195"/>
    </location>
</feature>
<feature type="transmembrane region" description="Helical" evidence="8">
    <location>
        <begin position="226"/>
        <end position="245"/>
    </location>
</feature>
<dbReference type="Pfam" id="PF02653">
    <property type="entry name" value="BPD_transp_2"/>
    <property type="match status" value="1"/>
</dbReference>
<sequence>MNSFSRKAESLTAKKDFAYYWARFGTLIIFFMLMVVIAIIAPKGSNFLSPANLINIVYQSTDKILIGLGVFFAILIAGIDLSIGSVMALCGIWMGLMMKAGMPVWSAILIGAVLGGALLGAINGSLVNLTGVHPFIITLGTQWIFRGIIMVISGARSVSGFPESFKEVVNYRVGGQIPMAIFIAIGVAAILWFIAAHTKMGRNIYAFGGNKEAAWYSGINIKLHTLIVFMISGICAGLAGLIITAKTGAAEPLAGSGYETFAIAAAVIGGTSFFGGKGNVWSVVVGGLIIGLINNGLNMMRVDSFYQQVVMGILIIAAVTLDTLLLRKRK</sequence>
<keyword evidence="3" id="KW-1003">Cell membrane</keyword>
<evidence type="ECO:0000256" key="5">
    <source>
        <dbReference type="ARBA" id="ARBA00022692"/>
    </source>
</evidence>
<dbReference type="GO" id="GO:0022857">
    <property type="term" value="F:transmembrane transporter activity"/>
    <property type="evidence" value="ECO:0007669"/>
    <property type="project" value="InterPro"/>
</dbReference>
<gene>
    <name evidence="9" type="ORF">CHK_2976</name>
</gene>
<evidence type="ECO:0000256" key="2">
    <source>
        <dbReference type="ARBA" id="ARBA00022448"/>
    </source>
</evidence>
<evidence type="ECO:0000256" key="1">
    <source>
        <dbReference type="ARBA" id="ARBA00004651"/>
    </source>
</evidence>
<feature type="transmembrane region" description="Helical" evidence="8">
    <location>
        <begin position="305"/>
        <end position="326"/>
    </location>
</feature>
<feature type="transmembrane region" description="Helical" evidence="8">
    <location>
        <begin position="63"/>
        <end position="96"/>
    </location>
</feature>
<evidence type="ECO:0000256" key="7">
    <source>
        <dbReference type="ARBA" id="ARBA00023136"/>
    </source>
</evidence>
<feature type="transmembrane region" description="Helical" evidence="8">
    <location>
        <begin position="257"/>
        <end position="274"/>
    </location>
</feature>
<feature type="transmembrane region" description="Helical" evidence="8">
    <location>
        <begin position="102"/>
        <end position="122"/>
    </location>
</feature>
<evidence type="ECO:0000256" key="6">
    <source>
        <dbReference type="ARBA" id="ARBA00022989"/>
    </source>
</evidence>
<dbReference type="RefSeq" id="WP_046444750.1">
    <property type="nucleotide sequence ID" value="NZ_CAUERS010000065.1"/>
</dbReference>
<keyword evidence="7 8" id="KW-0472">Membrane</keyword>